<dbReference type="OrthoDB" id="2988890at2"/>
<dbReference type="Gene3D" id="3.30.310.100">
    <property type="entry name" value="YugN-like"/>
    <property type="match status" value="1"/>
</dbReference>
<evidence type="ECO:0000313" key="2">
    <source>
        <dbReference type="Proteomes" id="UP000262939"/>
    </source>
</evidence>
<sequence length="136" mass="15562">MIELSSLLEGKTFMLFDLEENMKPMGYTISGNWEYDHGYFDYKIDDSDGYQFLRIPFRAVDGQLDSDGATVQLLKPFLLAHQYQDEKDDEGIIGNISAPFNQFQEPKNPDAEFPESYIGLGKALVHDLEKKLLDQS</sequence>
<dbReference type="AlphaFoldDB" id="A0A372LCQ1"/>
<name>A0A372LCQ1_9BACI</name>
<dbReference type="EMBL" id="QVTD01000005">
    <property type="protein sequence ID" value="RFU63734.1"/>
    <property type="molecule type" value="Genomic_DNA"/>
</dbReference>
<dbReference type="InterPro" id="IPR036491">
    <property type="entry name" value="YugN-like_sf"/>
</dbReference>
<evidence type="ECO:0000313" key="1">
    <source>
        <dbReference type="EMBL" id="RFU63734.1"/>
    </source>
</evidence>
<dbReference type="RefSeq" id="WP_117322373.1">
    <property type="nucleotide sequence ID" value="NZ_QVTD01000005.1"/>
</dbReference>
<protein>
    <recommendedName>
        <fullName evidence="3">YugN-like family protein</fullName>
    </recommendedName>
</protein>
<dbReference type="InterPro" id="IPR014967">
    <property type="entry name" value="Uncharacterised_YugN-like"/>
</dbReference>
<accession>A0A372LCQ1</accession>
<keyword evidence="2" id="KW-1185">Reference proteome</keyword>
<reference evidence="1 2" key="1">
    <citation type="submission" date="2018-08" db="EMBL/GenBank/DDBJ databases">
        <title>Bacillus chawlae sp. nov., Bacillus glennii sp. nov., and Bacillus saganii sp. nov. Isolated from the Vehicle Assembly Building at Kennedy Space Center where the Viking Spacecraft were Assembled.</title>
        <authorList>
            <person name="Seuylemezian A."/>
            <person name="Vaishampayan P."/>
        </authorList>
    </citation>
    <scope>NUCLEOTIDE SEQUENCE [LARGE SCALE GENOMIC DNA]</scope>
    <source>
        <strain evidence="1 2">V44-8</strain>
    </source>
</reference>
<organism evidence="1 2">
    <name type="scientific">Peribacillus glennii</name>
    <dbReference type="NCBI Taxonomy" id="2303991"/>
    <lineage>
        <taxon>Bacteria</taxon>
        <taxon>Bacillati</taxon>
        <taxon>Bacillota</taxon>
        <taxon>Bacilli</taxon>
        <taxon>Bacillales</taxon>
        <taxon>Bacillaceae</taxon>
        <taxon>Peribacillus</taxon>
    </lineage>
</organism>
<gene>
    <name evidence="1" type="ORF">D0466_09685</name>
</gene>
<dbReference type="SUPFAM" id="SSF160755">
    <property type="entry name" value="YugN-like"/>
    <property type="match status" value="1"/>
</dbReference>
<proteinExistence type="predicted"/>
<comment type="caution">
    <text evidence="1">The sequence shown here is derived from an EMBL/GenBank/DDBJ whole genome shotgun (WGS) entry which is preliminary data.</text>
</comment>
<dbReference type="Pfam" id="PF08868">
    <property type="entry name" value="YugN"/>
    <property type="match status" value="1"/>
</dbReference>
<dbReference type="Proteomes" id="UP000262939">
    <property type="component" value="Unassembled WGS sequence"/>
</dbReference>
<evidence type="ECO:0008006" key="3">
    <source>
        <dbReference type="Google" id="ProtNLM"/>
    </source>
</evidence>